<keyword evidence="1" id="KW-0812">Transmembrane</keyword>
<dbReference type="GO" id="GO:0052621">
    <property type="term" value="F:diguanylate cyclase activity"/>
    <property type="evidence" value="ECO:0007669"/>
    <property type="project" value="UniProtKB-EC"/>
</dbReference>
<feature type="transmembrane region" description="Helical" evidence="1">
    <location>
        <begin position="6"/>
        <end position="26"/>
    </location>
</feature>
<dbReference type="InterPro" id="IPR029787">
    <property type="entry name" value="Nucleotide_cyclase"/>
</dbReference>
<dbReference type="PANTHER" id="PTHR44757">
    <property type="entry name" value="DIGUANYLATE CYCLASE DGCP"/>
    <property type="match status" value="1"/>
</dbReference>
<dbReference type="EC" id="2.7.7.65" evidence="3"/>
<dbReference type="Proteomes" id="UP001596044">
    <property type="component" value="Unassembled WGS sequence"/>
</dbReference>
<accession>A0ABW0KH17</accession>
<dbReference type="InterPro" id="IPR052155">
    <property type="entry name" value="Biofilm_reg_signaling"/>
</dbReference>
<dbReference type="Pfam" id="PF00990">
    <property type="entry name" value="GGDEF"/>
    <property type="match status" value="1"/>
</dbReference>
<dbReference type="EMBL" id="JBHSMJ010000063">
    <property type="protein sequence ID" value="MFC5452775.1"/>
    <property type="molecule type" value="Genomic_DNA"/>
</dbReference>
<dbReference type="SMART" id="SM00267">
    <property type="entry name" value="GGDEF"/>
    <property type="match status" value="1"/>
</dbReference>
<dbReference type="Gene3D" id="3.30.70.270">
    <property type="match status" value="1"/>
</dbReference>
<dbReference type="PROSITE" id="PS50887">
    <property type="entry name" value="GGDEF"/>
    <property type="match status" value="1"/>
</dbReference>
<feature type="transmembrane region" description="Helical" evidence="1">
    <location>
        <begin position="208"/>
        <end position="225"/>
    </location>
</feature>
<feature type="transmembrane region" description="Helical" evidence="1">
    <location>
        <begin position="173"/>
        <end position="196"/>
    </location>
</feature>
<evidence type="ECO:0000313" key="4">
    <source>
        <dbReference type="Proteomes" id="UP001596044"/>
    </source>
</evidence>
<keyword evidence="1" id="KW-0472">Membrane</keyword>
<dbReference type="RefSeq" id="WP_270877774.1">
    <property type="nucleotide sequence ID" value="NZ_JAQFVF010000009.1"/>
</dbReference>
<dbReference type="SMART" id="SM00091">
    <property type="entry name" value="PAS"/>
    <property type="match status" value="1"/>
</dbReference>
<feature type="transmembrane region" description="Helical" evidence="1">
    <location>
        <begin position="100"/>
        <end position="119"/>
    </location>
</feature>
<comment type="caution">
    <text evidence="3">The sequence shown here is derived from an EMBL/GenBank/DDBJ whole genome shotgun (WGS) entry which is preliminary data.</text>
</comment>
<feature type="domain" description="GGDEF" evidence="2">
    <location>
        <begin position="390"/>
        <end position="523"/>
    </location>
</feature>
<dbReference type="Gene3D" id="3.30.450.20">
    <property type="entry name" value="PAS domain"/>
    <property type="match status" value="1"/>
</dbReference>
<dbReference type="InterPro" id="IPR000014">
    <property type="entry name" value="PAS"/>
</dbReference>
<keyword evidence="3" id="KW-0548">Nucleotidyltransferase</keyword>
<reference evidence="4" key="1">
    <citation type="journal article" date="2019" name="Int. J. Syst. Evol. Microbiol.">
        <title>The Global Catalogue of Microorganisms (GCM) 10K type strain sequencing project: providing services to taxonomists for standard genome sequencing and annotation.</title>
        <authorList>
            <consortium name="The Broad Institute Genomics Platform"/>
            <consortium name="The Broad Institute Genome Sequencing Center for Infectious Disease"/>
            <person name="Wu L."/>
            <person name="Ma J."/>
        </authorList>
    </citation>
    <scope>NUCLEOTIDE SEQUENCE [LARGE SCALE GENOMIC DNA]</scope>
    <source>
        <strain evidence="4">KACC 11904</strain>
    </source>
</reference>
<proteinExistence type="predicted"/>
<evidence type="ECO:0000259" key="2">
    <source>
        <dbReference type="PROSITE" id="PS50887"/>
    </source>
</evidence>
<feature type="transmembrane region" description="Helical" evidence="1">
    <location>
        <begin position="66"/>
        <end position="88"/>
    </location>
</feature>
<keyword evidence="3" id="KW-0808">Transferase</keyword>
<dbReference type="InterPro" id="IPR043128">
    <property type="entry name" value="Rev_trsase/Diguanyl_cyclase"/>
</dbReference>
<evidence type="ECO:0000256" key="1">
    <source>
        <dbReference type="SAM" id="Phobius"/>
    </source>
</evidence>
<feature type="transmembrane region" description="Helical" evidence="1">
    <location>
        <begin position="33"/>
        <end position="54"/>
    </location>
</feature>
<feature type="transmembrane region" description="Helical" evidence="1">
    <location>
        <begin position="139"/>
        <end position="161"/>
    </location>
</feature>
<name>A0ABW0KH17_9BACL</name>
<keyword evidence="4" id="KW-1185">Reference proteome</keyword>
<evidence type="ECO:0000313" key="3">
    <source>
        <dbReference type="EMBL" id="MFC5452775.1"/>
    </source>
</evidence>
<dbReference type="NCBIfam" id="TIGR00254">
    <property type="entry name" value="GGDEF"/>
    <property type="match status" value="1"/>
</dbReference>
<dbReference type="PANTHER" id="PTHR44757:SF2">
    <property type="entry name" value="BIOFILM ARCHITECTURE MAINTENANCE PROTEIN MBAA"/>
    <property type="match status" value="1"/>
</dbReference>
<dbReference type="Pfam" id="PF13188">
    <property type="entry name" value="PAS_8"/>
    <property type="match status" value="1"/>
</dbReference>
<dbReference type="InterPro" id="IPR000160">
    <property type="entry name" value="GGDEF_dom"/>
</dbReference>
<protein>
    <submittedName>
        <fullName evidence="3">Diguanylate cyclase domain-containing protein</fullName>
        <ecNumber evidence="3">2.7.7.65</ecNumber>
    </submittedName>
</protein>
<organism evidence="3 4">
    <name type="scientific">Paenibacillus aestuarii</name>
    <dbReference type="NCBI Taxonomy" id="516965"/>
    <lineage>
        <taxon>Bacteria</taxon>
        <taxon>Bacillati</taxon>
        <taxon>Bacillota</taxon>
        <taxon>Bacilli</taxon>
        <taxon>Bacillales</taxon>
        <taxon>Paenibacillaceae</taxon>
        <taxon>Paenibacillus</taxon>
    </lineage>
</organism>
<gene>
    <name evidence="3" type="ORF">ACFPOG_31700</name>
</gene>
<dbReference type="CDD" id="cd01949">
    <property type="entry name" value="GGDEF"/>
    <property type="match status" value="1"/>
</dbReference>
<dbReference type="SUPFAM" id="SSF55073">
    <property type="entry name" value="Nucleotide cyclase"/>
    <property type="match status" value="1"/>
</dbReference>
<sequence length="534" mass="61443">MNDLFMDFLTILLPTYFFFYMAVALFARNRKSLLNRIAALLMLSFLFYFLGEYIKTSLLPQYQMQIVLYGSGPMLLLIICFLVHLCVLMGRPVTTPMVRWLPVIYASPFICLFIMLFSQDHRVLFNANVTDGRSPLAPMLLFLTLFFVAGYILLSVIILAYSWYRTTETKSRIILRSLLISLFLLFAWFMAVTVFLQSRFFTSREAMIFYFIGYLLWAMALRHLVTKYDILPDYRQLFHILFKSAPTAILLLDKKGNVKELNPQAQLLFKHYPVQDIPELLSADGAIHVSERLALFFQERRAEAAQWEISLNNPDKGHLDLMAWLEKVEESDDELIVMHLTDVTSMKDTERKLLESERNYKYLAHHDSLTGLWNRAAIREQLLQKIAKQEPFALVLIDLDNFKLINDTYGHVSGDRYLQHIAALLQQHAQADELIGRLGGDEFVMVIPGGNESGIYEELQRRLFPLLNNAYCSDLIKLPITFSAGVSLYPTHAADLTSLLRKADEAMYAVKKSGKHEISIFSGAPKKVDQDPKK</sequence>
<keyword evidence="1" id="KW-1133">Transmembrane helix</keyword>